<name>A0ABX1G9T1_9GAMM</name>
<gene>
    <name evidence="1" type="ORF">HCU74_00680</name>
</gene>
<protein>
    <submittedName>
        <fullName evidence="1">Uncharacterized protein</fullName>
    </submittedName>
</protein>
<dbReference type="Proteomes" id="UP000765845">
    <property type="component" value="Unassembled WGS sequence"/>
</dbReference>
<dbReference type="EMBL" id="JAAWWK010000001">
    <property type="protein sequence ID" value="NKI15920.1"/>
    <property type="molecule type" value="Genomic_DNA"/>
</dbReference>
<organism evidence="1 2">
    <name type="scientific">Spongiibacter thalassae</name>
    <dbReference type="NCBI Taxonomy" id="2721624"/>
    <lineage>
        <taxon>Bacteria</taxon>
        <taxon>Pseudomonadati</taxon>
        <taxon>Pseudomonadota</taxon>
        <taxon>Gammaproteobacteria</taxon>
        <taxon>Cellvibrionales</taxon>
        <taxon>Spongiibacteraceae</taxon>
        <taxon>Spongiibacter</taxon>
    </lineage>
</organism>
<dbReference type="RefSeq" id="WP_168448474.1">
    <property type="nucleotide sequence ID" value="NZ_JAAWWK010000001.1"/>
</dbReference>
<reference evidence="1 2" key="1">
    <citation type="submission" date="2020-04" db="EMBL/GenBank/DDBJ databases">
        <authorList>
            <person name="Yoon J."/>
        </authorList>
    </citation>
    <scope>NUCLEOTIDE SEQUENCE [LARGE SCALE GENOMIC DNA]</scope>
    <source>
        <strain evidence="1 2">KMU-166</strain>
    </source>
</reference>
<evidence type="ECO:0000313" key="2">
    <source>
        <dbReference type="Proteomes" id="UP000765845"/>
    </source>
</evidence>
<comment type="caution">
    <text evidence="1">The sequence shown here is derived from an EMBL/GenBank/DDBJ whole genome shotgun (WGS) entry which is preliminary data.</text>
</comment>
<proteinExistence type="predicted"/>
<sequence length="61" mass="6533">MGEIFPVIQGAFDYSGVPEGCDFFSAEKADITPPLALLGAAMIVKPPLRGRIILSFHRAEA</sequence>
<evidence type="ECO:0000313" key="1">
    <source>
        <dbReference type="EMBL" id="NKI15920.1"/>
    </source>
</evidence>
<keyword evidence="2" id="KW-1185">Reference proteome</keyword>
<accession>A0ABX1G9T1</accession>